<feature type="region of interest" description="Disordered" evidence="2">
    <location>
        <begin position="1"/>
        <end position="20"/>
    </location>
</feature>
<dbReference type="GeneID" id="107458094"/>
<dbReference type="GO" id="GO:0003676">
    <property type="term" value="F:nucleic acid binding"/>
    <property type="evidence" value="ECO:0007669"/>
    <property type="project" value="InterPro"/>
</dbReference>
<dbReference type="InterPro" id="IPR036875">
    <property type="entry name" value="Znf_CCHC_sf"/>
</dbReference>
<dbReference type="PROSITE" id="PS50158">
    <property type="entry name" value="ZF_CCHC"/>
    <property type="match status" value="1"/>
</dbReference>
<sequence length="355" mass="39427">MSTHGRGRGRGRGRIGTVTPGLAGNDPVDFMAALGNMAVAMQVTAEALGNQINQGNHGNNNDEDGPMTLATFLKVHPPTFRGTSNPTDADNWIQAIERALQAQQVPEEQWVEFGTYQLQARNAKELELMQLKQGQITVAEYTSRFEELCRFSRICQGAPDDFAEWKCIKYEGGLRSDILSFVAPMEIRVFSELVNKSRVAEDCLRKATSDKSDQRIFVRRDHRRNFAPRGQDFKRGGYTPQPHLGQNNFQRFNNNNSQGRGKGKQAQTPPNDLTCRRCGKYHPNTPCRAGLGVCYYCGEAGHLSWNCPEKKKNQEAGKAQHQGRVFTMTADGAGIADTPIRGNHALIIEISDCLA</sequence>
<dbReference type="SMART" id="SM00343">
    <property type="entry name" value="ZnF_C2HC"/>
    <property type="match status" value="1"/>
</dbReference>
<accession>A0A6P4B079</accession>
<evidence type="ECO:0000256" key="1">
    <source>
        <dbReference type="PROSITE-ProRule" id="PRU00047"/>
    </source>
</evidence>
<reference evidence="5" key="2">
    <citation type="submission" date="2025-08" db="UniProtKB">
        <authorList>
            <consortium name="RefSeq"/>
        </authorList>
    </citation>
    <scope>IDENTIFICATION</scope>
    <source>
        <tissue evidence="5">Whole plant</tissue>
    </source>
</reference>
<dbReference type="Gene3D" id="4.10.60.10">
    <property type="entry name" value="Zinc finger, CCHC-type"/>
    <property type="match status" value="1"/>
</dbReference>
<feature type="compositionally biased region" description="Low complexity" evidence="2">
    <location>
        <begin position="245"/>
        <end position="259"/>
    </location>
</feature>
<feature type="domain" description="CCHC-type" evidence="3">
    <location>
        <begin position="294"/>
        <end position="309"/>
    </location>
</feature>
<evidence type="ECO:0000256" key="2">
    <source>
        <dbReference type="SAM" id="MobiDB-lite"/>
    </source>
</evidence>
<dbReference type="GO" id="GO:0008270">
    <property type="term" value="F:zinc ion binding"/>
    <property type="evidence" value="ECO:0007669"/>
    <property type="project" value="UniProtKB-KW"/>
</dbReference>
<organism evidence="4 5">
    <name type="scientific">Arachis duranensis</name>
    <name type="common">Wild peanut</name>
    <dbReference type="NCBI Taxonomy" id="130453"/>
    <lineage>
        <taxon>Eukaryota</taxon>
        <taxon>Viridiplantae</taxon>
        <taxon>Streptophyta</taxon>
        <taxon>Embryophyta</taxon>
        <taxon>Tracheophyta</taxon>
        <taxon>Spermatophyta</taxon>
        <taxon>Magnoliopsida</taxon>
        <taxon>eudicotyledons</taxon>
        <taxon>Gunneridae</taxon>
        <taxon>Pentapetalae</taxon>
        <taxon>rosids</taxon>
        <taxon>fabids</taxon>
        <taxon>Fabales</taxon>
        <taxon>Fabaceae</taxon>
        <taxon>Papilionoideae</taxon>
        <taxon>50 kb inversion clade</taxon>
        <taxon>dalbergioids sensu lato</taxon>
        <taxon>Dalbergieae</taxon>
        <taxon>Pterocarpus clade</taxon>
        <taxon>Arachis</taxon>
    </lineage>
</organism>
<dbReference type="Pfam" id="PF00098">
    <property type="entry name" value="zf-CCHC"/>
    <property type="match status" value="1"/>
</dbReference>
<reference evidence="4" key="1">
    <citation type="journal article" date="2016" name="Nat. Genet.">
        <title>The genome sequences of Arachis duranensis and Arachis ipaensis, the diploid ancestors of cultivated peanut.</title>
        <authorList>
            <person name="Bertioli D.J."/>
            <person name="Cannon S.B."/>
            <person name="Froenicke L."/>
            <person name="Huang G."/>
            <person name="Farmer A.D."/>
            <person name="Cannon E.K."/>
            <person name="Liu X."/>
            <person name="Gao D."/>
            <person name="Clevenger J."/>
            <person name="Dash S."/>
            <person name="Ren L."/>
            <person name="Moretzsohn M.C."/>
            <person name="Shirasawa K."/>
            <person name="Huang W."/>
            <person name="Vidigal B."/>
            <person name="Abernathy B."/>
            <person name="Chu Y."/>
            <person name="Niederhuth C.E."/>
            <person name="Umale P."/>
            <person name="Araujo A.C."/>
            <person name="Kozik A."/>
            <person name="Kim K.D."/>
            <person name="Burow M.D."/>
            <person name="Varshney R.K."/>
            <person name="Wang X."/>
            <person name="Zhang X."/>
            <person name="Barkley N."/>
            <person name="Guimaraes P.M."/>
            <person name="Isobe S."/>
            <person name="Guo B."/>
            <person name="Liao B."/>
            <person name="Stalker H.T."/>
            <person name="Schmitz R.J."/>
            <person name="Scheffler B.E."/>
            <person name="Leal-Bertioli S.C."/>
            <person name="Xun X."/>
            <person name="Jackson S.A."/>
            <person name="Michelmore R."/>
            <person name="Ozias-Akins P."/>
        </authorList>
    </citation>
    <scope>NUCLEOTIDE SEQUENCE [LARGE SCALE GENOMIC DNA]</scope>
    <source>
        <strain evidence="4">cv. V14167</strain>
    </source>
</reference>
<dbReference type="RefSeq" id="XP_015931795.1">
    <property type="nucleotide sequence ID" value="XM_016076309.1"/>
</dbReference>
<gene>
    <name evidence="5" type="primary">LOC107458094</name>
</gene>
<name>A0A6P4B079_ARADU</name>
<dbReference type="InterPro" id="IPR001878">
    <property type="entry name" value="Znf_CCHC"/>
</dbReference>
<dbReference type="KEGG" id="adu:107458094"/>
<evidence type="ECO:0000313" key="4">
    <source>
        <dbReference type="Proteomes" id="UP000515211"/>
    </source>
</evidence>
<evidence type="ECO:0000313" key="5">
    <source>
        <dbReference type="RefSeq" id="XP_015931795.1"/>
    </source>
</evidence>
<evidence type="ECO:0000259" key="3">
    <source>
        <dbReference type="PROSITE" id="PS50158"/>
    </source>
</evidence>
<keyword evidence="1" id="KW-0862">Zinc</keyword>
<keyword evidence="4" id="KW-1185">Reference proteome</keyword>
<protein>
    <submittedName>
        <fullName evidence="5">Uncharacterized protein LOC107458094</fullName>
    </submittedName>
</protein>
<feature type="region of interest" description="Disordered" evidence="2">
    <location>
        <begin position="227"/>
        <end position="271"/>
    </location>
</feature>
<feature type="compositionally biased region" description="Basic residues" evidence="2">
    <location>
        <begin position="1"/>
        <end position="13"/>
    </location>
</feature>
<keyword evidence="1" id="KW-0479">Metal-binding</keyword>
<dbReference type="PANTHER" id="PTHR34482:SF48">
    <property type="entry name" value="GAG PROTEASE POLYPROTEIN"/>
    <property type="match status" value="1"/>
</dbReference>
<dbReference type="SUPFAM" id="SSF57756">
    <property type="entry name" value="Retrovirus zinc finger-like domains"/>
    <property type="match status" value="1"/>
</dbReference>
<dbReference type="PANTHER" id="PTHR34482">
    <property type="entry name" value="DNA DAMAGE-INDUCIBLE PROTEIN 1-LIKE"/>
    <property type="match status" value="1"/>
</dbReference>
<dbReference type="Proteomes" id="UP000515211">
    <property type="component" value="Chromosome 7"/>
</dbReference>
<keyword evidence="1" id="KW-0863">Zinc-finger</keyword>
<dbReference type="AlphaFoldDB" id="A0A6P4B079"/>
<proteinExistence type="predicted"/>